<dbReference type="Gene3D" id="3.40.50.1010">
    <property type="entry name" value="5'-nuclease"/>
    <property type="match status" value="1"/>
</dbReference>
<dbReference type="InterPro" id="IPR021139">
    <property type="entry name" value="NYN"/>
</dbReference>
<dbReference type="AlphaFoldDB" id="A0A2M7BT09"/>
<gene>
    <name evidence="2" type="ORF">COS52_01800</name>
</gene>
<dbReference type="Pfam" id="PF01936">
    <property type="entry name" value="NYN"/>
    <property type="match status" value="1"/>
</dbReference>
<proteinExistence type="predicted"/>
<evidence type="ECO:0000259" key="1">
    <source>
        <dbReference type="Pfam" id="PF01936"/>
    </source>
</evidence>
<evidence type="ECO:0000313" key="2">
    <source>
        <dbReference type="EMBL" id="PIV08611.1"/>
    </source>
</evidence>
<feature type="domain" description="NYN" evidence="1">
    <location>
        <begin position="1"/>
        <end position="59"/>
    </location>
</feature>
<dbReference type="GO" id="GO:0004540">
    <property type="term" value="F:RNA nuclease activity"/>
    <property type="evidence" value="ECO:0007669"/>
    <property type="project" value="InterPro"/>
</dbReference>
<organism evidence="2 3">
    <name type="scientific">Candidatus Roizmanbacteria bacterium CG03_land_8_20_14_0_80_39_12</name>
    <dbReference type="NCBI Taxonomy" id="1974847"/>
    <lineage>
        <taxon>Bacteria</taxon>
        <taxon>Candidatus Roizmaniibacteriota</taxon>
    </lineage>
</organism>
<sequence>MALDMLVATYENLCNHIILISSDTDLLPAILKVKNKGKTVAYVGFSHQASLAMIANCSEPTLLKVDDIKPFLAHS</sequence>
<comment type="caution">
    <text evidence="2">The sequence shown here is derived from an EMBL/GenBank/DDBJ whole genome shotgun (WGS) entry which is preliminary data.</text>
</comment>
<evidence type="ECO:0000313" key="3">
    <source>
        <dbReference type="Proteomes" id="UP000230119"/>
    </source>
</evidence>
<dbReference type="Proteomes" id="UP000230119">
    <property type="component" value="Unassembled WGS sequence"/>
</dbReference>
<reference evidence="3" key="1">
    <citation type="submission" date="2017-09" db="EMBL/GenBank/DDBJ databases">
        <title>Depth-based differentiation of microbial function through sediment-hosted aquifers and enrichment of novel symbionts in the deep terrestrial subsurface.</title>
        <authorList>
            <person name="Probst A.J."/>
            <person name="Ladd B."/>
            <person name="Jarett J.K."/>
            <person name="Geller-Mcgrath D.E."/>
            <person name="Sieber C.M.K."/>
            <person name="Emerson J.B."/>
            <person name="Anantharaman K."/>
            <person name="Thomas B.C."/>
            <person name="Malmstrom R."/>
            <person name="Stieglmeier M."/>
            <person name="Klingl A."/>
            <person name="Woyke T."/>
            <person name="Ryan C.M."/>
            <person name="Banfield J.F."/>
        </authorList>
    </citation>
    <scope>NUCLEOTIDE SEQUENCE [LARGE SCALE GENOMIC DNA]</scope>
</reference>
<accession>A0A2M7BT09</accession>
<protein>
    <recommendedName>
        <fullName evidence="1">NYN domain-containing protein</fullName>
    </recommendedName>
</protein>
<dbReference type="EMBL" id="PEVA01000072">
    <property type="protein sequence ID" value="PIV08611.1"/>
    <property type="molecule type" value="Genomic_DNA"/>
</dbReference>
<name>A0A2M7BT09_9BACT</name>